<dbReference type="PRINTS" id="PR00301">
    <property type="entry name" value="HEATSHOCK70"/>
</dbReference>
<dbReference type="GO" id="GO:0016226">
    <property type="term" value="P:iron-sulfur cluster assembly"/>
    <property type="evidence" value="ECO:0007669"/>
    <property type="project" value="InterPro"/>
</dbReference>
<evidence type="ECO:0000256" key="2">
    <source>
        <dbReference type="ARBA" id="ARBA00022741"/>
    </source>
</evidence>
<dbReference type="SUPFAM" id="SSF100920">
    <property type="entry name" value="Heat shock protein 70kD (HSP70), peptide-binding domain"/>
    <property type="match status" value="1"/>
</dbReference>
<evidence type="ECO:0000313" key="7">
    <source>
        <dbReference type="EMBL" id="KXU35703.1"/>
    </source>
</evidence>
<dbReference type="FunFam" id="2.60.34.10:FF:000005">
    <property type="entry name" value="Chaperone protein HscA homolog"/>
    <property type="match status" value="1"/>
</dbReference>
<evidence type="ECO:0000256" key="4">
    <source>
        <dbReference type="ARBA" id="ARBA00023186"/>
    </source>
</evidence>
<dbReference type="OrthoDB" id="9766019at2"/>
<sequence>MPLLQIAEPGQSLAPKAPRRAVGIDLGTTNSLVAAVHPAARERAAAVPLPGEDGTVILPSAVRYLANGAIEVGDSAKAAASSDPFNTVLSGKRLIGRGIEDIQRLGSQLPYRFASGDSAMPFIETAQGPKSPVEVSASILGELRKRAENALGGVLDGVVITVPAYFDEAQRQATKDAARLAGLPLLRLLSEPTAAAVAYGLDHQAEGLLAVYDLGGGTFDISILRLSRGVFEVLASGGDSALGGDDFDLAIARWIIEQSGFSQDIAPAQQRELLQIACTAKEALTEQASVPLAYQHWQGSLTRAQLQILIEPLMARSLKVCRRALRDADLSAADIQTVIMVGGATRVPAVREAVGRLFGKAPLTSIDPDQVVAIGAAMQADRLVGNRQGDELLLLDVIPLTLGLETFGGLVEKILPRGSPIPLSRAQEFTTGKDGQSAMVIHVLQGERELVADCRSLARFELRGITPMRAGAAKIRVTFAVDADGLLSVSARDLTSDSAAQIEVKPSYGLSEEEITRMLKEAFSHAEDDKKARAHREAQVEAEQLLAATDAALKQDAHLLGSGEQQAIEQAVLALRELLPAGTRDAIEAQSKQLIRLTDAFAAKRLNESVKAHLAGRALNELEN</sequence>
<evidence type="ECO:0000313" key="8">
    <source>
        <dbReference type="Proteomes" id="UP000072660"/>
    </source>
</evidence>
<dbReference type="InterPro" id="IPR043129">
    <property type="entry name" value="ATPase_NBD"/>
</dbReference>
<name>A0A139SM95_9GAMM</name>
<dbReference type="GO" id="GO:0051082">
    <property type="term" value="F:unfolded protein binding"/>
    <property type="evidence" value="ECO:0007669"/>
    <property type="project" value="InterPro"/>
</dbReference>
<dbReference type="EMBL" id="LSZO01000192">
    <property type="protein sequence ID" value="KXU35703.1"/>
    <property type="molecule type" value="Genomic_DNA"/>
</dbReference>
<dbReference type="GO" id="GO:0016887">
    <property type="term" value="F:ATP hydrolysis activity"/>
    <property type="evidence" value="ECO:0007669"/>
    <property type="project" value="UniProtKB-UniRule"/>
</dbReference>
<dbReference type="SUPFAM" id="SSF53067">
    <property type="entry name" value="Actin-like ATPase domain"/>
    <property type="match status" value="2"/>
</dbReference>
<dbReference type="PROSITE" id="PS00329">
    <property type="entry name" value="HSP70_2"/>
    <property type="match status" value="1"/>
</dbReference>
<keyword evidence="2 5" id="KW-0547">Nucleotide-binding</keyword>
<organism evidence="7 8">
    <name type="scientific">Ventosimonas gracilis</name>
    <dbReference type="NCBI Taxonomy" id="1680762"/>
    <lineage>
        <taxon>Bacteria</taxon>
        <taxon>Pseudomonadati</taxon>
        <taxon>Pseudomonadota</taxon>
        <taxon>Gammaproteobacteria</taxon>
        <taxon>Pseudomonadales</taxon>
        <taxon>Ventosimonadaceae</taxon>
        <taxon>Ventosimonas</taxon>
    </lineage>
</organism>
<protein>
    <recommendedName>
        <fullName evidence="5">Chaperone protein HscA homolog</fullName>
    </recommendedName>
</protein>
<dbReference type="InterPro" id="IPR013126">
    <property type="entry name" value="Hsp_70_fam"/>
</dbReference>
<comment type="caution">
    <text evidence="7">The sequence shown here is derived from an EMBL/GenBank/DDBJ whole genome shotgun (WGS) entry which is preliminary data.</text>
</comment>
<keyword evidence="4 5" id="KW-0143">Chaperone</keyword>
<proteinExistence type="inferred from homology"/>
<dbReference type="PROSITE" id="PS01036">
    <property type="entry name" value="HSP70_3"/>
    <property type="match status" value="1"/>
</dbReference>
<accession>A0A139SM95</accession>
<comment type="similarity">
    <text evidence="1 5 6">Belongs to the heat shock protein 70 family.</text>
</comment>
<gene>
    <name evidence="5 7" type="primary">hscA</name>
    <name evidence="7" type="ORF">AXE65_05870</name>
</gene>
<dbReference type="HAMAP" id="MF_00679">
    <property type="entry name" value="HscA"/>
    <property type="match status" value="1"/>
</dbReference>
<dbReference type="InterPro" id="IPR029048">
    <property type="entry name" value="HSP70_C_sf"/>
</dbReference>
<dbReference type="Pfam" id="PF00012">
    <property type="entry name" value="HSP70"/>
    <property type="match status" value="1"/>
</dbReference>
<dbReference type="Gene3D" id="1.20.1270.10">
    <property type="match status" value="1"/>
</dbReference>
<dbReference type="GO" id="GO:0005524">
    <property type="term" value="F:ATP binding"/>
    <property type="evidence" value="ECO:0007669"/>
    <property type="project" value="UniProtKB-KW"/>
</dbReference>
<evidence type="ECO:0000256" key="1">
    <source>
        <dbReference type="ARBA" id="ARBA00007381"/>
    </source>
</evidence>
<evidence type="ECO:0000256" key="6">
    <source>
        <dbReference type="RuleBase" id="RU003322"/>
    </source>
</evidence>
<comment type="function">
    <text evidence="5">Chaperone involved in the maturation of iron-sulfur cluster-containing proteins. Has a low intrinsic ATPase activity which is markedly stimulated by HscB.</text>
</comment>
<dbReference type="PROSITE" id="PS00297">
    <property type="entry name" value="HSP70_1"/>
    <property type="match status" value="1"/>
</dbReference>
<dbReference type="Gene3D" id="3.90.640.10">
    <property type="entry name" value="Actin, Chain A, domain 4"/>
    <property type="match status" value="1"/>
</dbReference>
<dbReference type="Gene3D" id="3.30.420.40">
    <property type="match status" value="2"/>
</dbReference>
<dbReference type="NCBIfam" id="NF003520">
    <property type="entry name" value="PRK05183.1"/>
    <property type="match status" value="1"/>
</dbReference>
<dbReference type="InterPro" id="IPR029047">
    <property type="entry name" value="HSP70_peptide-bd_sf"/>
</dbReference>
<dbReference type="Proteomes" id="UP000072660">
    <property type="component" value="Unassembled WGS sequence"/>
</dbReference>
<dbReference type="InterPro" id="IPR010236">
    <property type="entry name" value="ISC_FeS_clus_asmbl_HscA"/>
</dbReference>
<dbReference type="SUPFAM" id="SSF100934">
    <property type="entry name" value="Heat shock protein 70kD (HSP70), C-terminal subdomain"/>
    <property type="match status" value="1"/>
</dbReference>
<dbReference type="FunFam" id="3.30.420.40:FF:000046">
    <property type="entry name" value="Chaperone protein HscA"/>
    <property type="match status" value="1"/>
</dbReference>
<keyword evidence="8" id="KW-1185">Reference proteome</keyword>
<dbReference type="PANTHER" id="PTHR19375">
    <property type="entry name" value="HEAT SHOCK PROTEIN 70KDA"/>
    <property type="match status" value="1"/>
</dbReference>
<dbReference type="GO" id="GO:0140662">
    <property type="term" value="F:ATP-dependent protein folding chaperone"/>
    <property type="evidence" value="ECO:0007669"/>
    <property type="project" value="InterPro"/>
</dbReference>
<dbReference type="NCBIfam" id="TIGR01991">
    <property type="entry name" value="HscA"/>
    <property type="match status" value="1"/>
</dbReference>
<dbReference type="Gene3D" id="2.60.34.10">
    <property type="entry name" value="Substrate Binding Domain Of DNAk, Chain A, domain 1"/>
    <property type="match status" value="1"/>
</dbReference>
<evidence type="ECO:0000256" key="3">
    <source>
        <dbReference type="ARBA" id="ARBA00022840"/>
    </source>
</evidence>
<dbReference type="InterPro" id="IPR018181">
    <property type="entry name" value="Heat_shock_70_CS"/>
</dbReference>
<evidence type="ECO:0000256" key="5">
    <source>
        <dbReference type="HAMAP-Rule" id="MF_00679"/>
    </source>
</evidence>
<dbReference type="RefSeq" id="WP_068392171.1">
    <property type="nucleotide sequence ID" value="NZ_LSZO01000192.1"/>
</dbReference>
<dbReference type="AlphaFoldDB" id="A0A139SM95"/>
<reference evidence="7 8" key="1">
    <citation type="submission" date="2016-02" db="EMBL/GenBank/DDBJ databases">
        <authorList>
            <person name="Wen L."/>
            <person name="He K."/>
            <person name="Yang H."/>
        </authorList>
    </citation>
    <scope>NUCLEOTIDE SEQUENCE [LARGE SCALE GENOMIC DNA]</scope>
    <source>
        <strain evidence="7 8">CV58</strain>
    </source>
</reference>
<keyword evidence="3 5" id="KW-0067">ATP-binding</keyword>